<dbReference type="OrthoDB" id="614750at2"/>
<evidence type="ECO:0000313" key="7">
    <source>
        <dbReference type="EMBL" id="SET66420.1"/>
    </source>
</evidence>
<dbReference type="Proteomes" id="UP000199308">
    <property type="component" value="Unassembled WGS sequence"/>
</dbReference>
<dbReference type="InterPro" id="IPR013783">
    <property type="entry name" value="Ig-like_fold"/>
</dbReference>
<accession>A0A1I0G6K5</accession>
<dbReference type="Gene3D" id="3.40.50.200">
    <property type="entry name" value="Peptidase S8/S53 domain"/>
    <property type="match status" value="1"/>
</dbReference>
<evidence type="ECO:0000256" key="2">
    <source>
        <dbReference type="ARBA" id="ARBA00022670"/>
    </source>
</evidence>
<dbReference type="AlphaFoldDB" id="A0A1I0G6K5"/>
<evidence type="ECO:0000256" key="1">
    <source>
        <dbReference type="ARBA" id="ARBA00011073"/>
    </source>
</evidence>
<organism evidence="7 8">
    <name type="scientific">Thalassotalea agarivorans</name>
    <name type="common">Thalassomonas agarivorans</name>
    <dbReference type="NCBI Taxonomy" id="349064"/>
    <lineage>
        <taxon>Bacteria</taxon>
        <taxon>Pseudomonadati</taxon>
        <taxon>Pseudomonadota</taxon>
        <taxon>Gammaproteobacteria</taxon>
        <taxon>Alteromonadales</taxon>
        <taxon>Colwelliaceae</taxon>
        <taxon>Thalassotalea</taxon>
    </lineage>
</organism>
<dbReference type="GO" id="GO:0006508">
    <property type="term" value="P:proteolysis"/>
    <property type="evidence" value="ECO:0007669"/>
    <property type="project" value="UniProtKB-KW"/>
</dbReference>
<dbReference type="InterPro" id="IPR000209">
    <property type="entry name" value="Peptidase_S8/S53_dom"/>
</dbReference>
<keyword evidence="5" id="KW-0732">Signal</keyword>
<keyword evidence="8" id="KW-1185">Reference proteome</keyword>
<dbReference type="GO" id="GO:0007156">
    <property type="term" value="P:homophilic cell adhesion via plasma membrane adhesion molecules"/>
    <property type="evidence" value="ECO:0007669"/>
    <property type="project" value="InterPro"/>
</dbReference>
<comment type="similarity">
    <text evidence="1">Belongs to the peptidase S8 family.</text>
</comment>
<dbReference type="Pfam" id="PF00082">
    <property type="entry name" value="Peptidase_S8"/>
    <property type="match status" value="1"/>
</dbReference>
<name>A0A1I0G6K5_THASX</name>
<dbReference type="InterPro" id="IPR036852">
    <property type="entry name" value="Peptidase_S8/S53_dom_sf"/>
</dbReference>
<dbReference type="InterPro" id="IPR015919">
    <property type="entry name" value="Cadherin-like_sf"/>
</dbReference>
<dbReference type="RefSeq" id="WP_093330577.1">
    <property type="nucleotide sequence ID" value="NZ_AP027363.1"/>
</dbReference>
<evidence type="ECO:0000256" key="4">
    <source>
        <dbReference type="ARBA" id="ARBA00022825"/>
    </source>
</evidence>
<protein>
    <submittedName>
        <fullName evidence="7">Putative Ig domain-containing protein</fullName>
    </submittedName>
</protein>
<dbReference type="InterPro" id="IPR002126">
    <property type="entry name" value="Cadherin-like_dom"/>
</dbReference>
<dbReference type="Gene3D" id="2.60.40.10">
    <property type="entry name" value="Immunoglobulins"/>
    <property type="match status" value="1"/>
</dbReference>
<proteinExistence type="inferred from homology"/>
<feature type="chain" id="PRO_5011652106" evidence="5">
    <location>
        <begin position="20"/>
        <end position="1244"/>
    </location>
</feature>
<dbReference type="SUPFAM" id="SSF52743">
    <property type="entry name" value="Subtilisin-like"/>
    <property type="match status" value="1"/>
</dbReference>
<gene>
    <name evidence="7" type="ORF">SAMN05660429_02334</name>
</gene>
<keyword evidence="3" id="KW-0378">Hydrolase</keyword>
<dbReference type="PROSITE" id="PS50268">
    <property type="entry name" value="CADHERIN_2"/>
    <property type="match status" value="1"/>
</dbReference>
<dbReference type="InterPro" id="IPR050131">
    <property type="entry name" value="Peptidase_S8_subtilisin-like"/>
</dbReference>
<feature type="signal peptide" evidence="5">
    <location>
        <begin position="1"/>
        <end position="19"/>
    </location>
</feature>
<dbReference type="EMBL" id="FOHK01000011">
    <property type="protein sequence ID" value="SET66420.1"/>
    <property type="molecule type" value="Genomic_DNA"/>
</dbReference>
<dbReference type="Pfam" id="PF05345">
    <property type="entry name" value="He_PIG"/>
    <property type="match status" value="1"/>
</dbReference>
<evidence type="ECO:0000256" key="3">
    <source>
        <dbReference type="ARBA" id="ARBA00022801"/>
    </source>
</evidence>
<evidence type="ECO:0000313" key="8">
    <source>
        <dbReference type="Proteomes" id="UP000199308"/>
    </source>
</evidence>
<evidence type="ECO:0000256" key="5">
    <source>
        <dbReference type="SAM" id="SignalP"/>
    </source>
</evidence>
<reference evidence="7 8" key="1">
    <citation type="submission" date="2016-10" db="EMBL/GenBank/DDBJ databases">
        <authorList>
            <person name="de Groot N.N."/>
        </authorList>
    </citation>
    <scope>NUCLEOTIDE SEQUENCE [LARGE SCALE GENOMIC DNA]</scope>
    <source>
        <strain evidence="7 8">DSM 19706</strain>
    </source>
</reference>
<keyword evidence="2" id="KW-0645">Protease</keyword>
<dbReference type="CDD" id="cd11304">
    <property type="entry name" value="Cadherin_repeat"/>
    <property type="match status" value="1"/>
</dbReference>
<dbReference type="PANTHER" id="PTHR43806">
    <property type="entry name" value="PEPTIDASE S8"/>
    <property type="match status" value="1"/>
</dbReference>
<dbReference type="GO" id="GO:0004252">
    <property type="term" value="F:serine-type endopeptidase activity"/>
    <property type="evidence" value="ECO:0007669"/>
    <property type="project" value="InterPro"/>
</dbReference>
<keyword evidence="4" id="KW-0720">Serine protease</keyword>
<dbReference type="GO" id="GO:0016020">
    <property type="term" value="C:membrane"/>
    <property type="evidence" value="ECO:0007669"/>
    <property type="project" value="InterPro"/>
</dbReference>
<evidence type="ECO:0000259" key="6">
    <source>
        <dbReference type="PROSITE" id="PS50268"/>
    </source>
</evidence>
<dbReference type="STRING" id="349064.SAMN05660429_02334"/>
<feature type="domain" description="Cadherin" evidence="6">
    <location>
        <begin position="1013"/>
        <end position="1119"/>
    </location>
</feature>
<sequence>MNFKYSALALLVSSVAVSANDADQGVDVSALSATQSQQVGRQDSDKVLHHAQEKLNGVYIVRLNHKSGLDKSFAALGNNRKSIVSKIDAEQSAFISAMKAIDGNAIVLKKARLVDNSLHVQMNAEAAASLASHEHVKEILATTMAADYSAEHAYKAYPDLEVKDAGGAITVAIIGNGIDYTHASLGGSGTAEAYDMAWRNRSNAWDGFPTTTVIGGMDFSAGFEGFHTIDYNPIENKDDQNLELGWYPSGTAQAALVLEQAPEAKILAYKTLDWAWDYFYAALDFIVDPNQDGDVSDRPHIVVVNSFGNAAFYQSEGSGGSHATFQIEHLRRLSGIGTLVVSSAGTHYYDSLFNVSWNGASPEALTVGSVAMDDNLATLSPFTPAGPVRGSMSLKPEVVAPAEKLSGALVGTGTETGELDGTGGYAAAYTAGVAARAWAKNPRLSALEIKALVANTANSANVVGQSTVVEVGDVQVEINNVAEVPFMGSGLVDGMKAEQAKSVLWETSNYQPNLSFGFVETGSSASVTKFVTLKNLTDDVQSYKLSNQYYGDKQSNAAVSLSYPPMVSVPARSSVEFAVTLTVSADALGAWPISKSDEYSIENWMKATINGQLMFENQTAEDDAKLSMPWQVFPKSDVPFSRENLNTRSSLPFPAEDWINKVYESGFWVEAKNIDITNQSTSEQTYFAMPMIFSRVTRDQGKLNEQGNHIKETGASVYPNEMCASGQQLSVAVKMFDRFDLPQAEHFDKAGAVLTYFTIYNKEIADQYYDDPLGLDMNAPEESQLAFFQVVMNGKGQVITEFIDFSQEFEWWNPTKRYTQTSLDTYVAPGGDTVVVNACIDELYHHDFDSVDDWNELLGWQFATDRDAQTPVDGNVIRYNPVLHGDFRQEIIDHTGEPGYPNWWDGPCAPRSWNPDYCIEEATTFIATNAGIAALPADDDFVDSDLAWSKMVTLAPGESARVVGTVTASCNPNIVSIGNWETHPDCPPGVMYFNTDGGDASYLTIYTSSDKTPVTNQAFSVYENAQNGDVIGTIERDSIDLFYNSDSNLGDMFLLNTLPGQPFAVSTAGEITVINAEALDYENQHQYVLEVQVDHINRASDNVKVTINVHNVNDIAPKQVKEIANIEWQINESISHSIAGSFVDSEGDGVAYYATNLPTGVSLSPSGVFSGSPTASGQYNATIIASDGQNHVELPITFSIVSNPSAAPAPADDFVDDNDSSGSTAPALLVGLLLLLGMRRSVKG</sequence>
<dbReference type="PANTHER" id="PTHR43806:SF11">
    <property type="entry name" value="CEREVISIN-RELATED"/>
    <property type="match status" value="1"/>
</dbReference>
<dbReference type="Gene3D" id="2.60.40.60">
    <property type="entry name" value="Cadherins"/>
    <property type="match status" value="1"/>
</dbReference>
<dbReference type="GO" id="GO:0005509">
    <property type="term" value="F:calcium ion binding"/>
    <property type="evidence" value="ECO:0007669"/>
    <property type="project" value="InterPro"/>
</dbReference>
<dbReference type="SUPFAM" id="SSF49313">
    <property type="entry name" value="Cadherin-like"/>
    <property type="match status" value="1"/>
</dbReference>